<dbReference type="GO" id="GO:0005737">
    <property type="term" value="C:cytoplasm"/>
    <property type="evidence" value="ECO:0007669"/>
    <property type="project" value="TreeGrafter"/>
</dbReference>
<dbReference type="EMBL" id="VTWT01000001">
    <property type="protein sequence ID" value="KAA9345660.1"/>
    <property type="molecule type" value="Genomic_DNA"/>
</dbReference>
<sequence length="364" mass="41981">MLLLTCLFSASLLMTQVNFSSDKEPKKARLARLQQSPNFKDGKFQNQTRTEMMAENASFWKIMKDRFSSDVVKSPEEAIPVIKRDLTQPVLSEKLQFTWFGHSSFLLQWQGKNILVDPVFSKRTSPFQFLGPKNFLGTDVYQVEDLPAIDFILISHDHYDHLDRKTIEKLAKKVKQFYVPLGVGAHLQDWGIPQENIKELDWWNEVQITPELFLAATPARHFSGRSLTDRNETLWTSYVLKSRDQSIYLGGDSGYGEHFKQIGEKYGPFDITMLECGQYNTNWPSIHMMPEETAQAHLDLKGKVLMPIHWSKFALALHAWTEPIERLLAETEKQGIVVTTPQIGELVQLDKPATQSHWWQQKSK</sequence>
<dbReference type="GO" id="GO:0070290">
    <property type="term" value="F:N-acylphosphatidylethanolamine-specific phospholipase D activity"/>
    <property type="evidence" value="ECO:0007669"/>
    <property type="project" value="InterPro"/>
</dbReference>
<evidence type="ECO:0000313" key="2">
    <source>
        <dbReference type="EMBL" id="KAA9345660.1"/>
    </source>
</evidence>
<proteinExistence type="predicted"/>
<dbReference type="InterPro" id="IPR036866">
    <property type="entry name" value="RibonucZ/Hydroxyglut_hydro"/>
</dbReference>
<evidence type="ECO:0000313" key="3">
    <source>
        <dbReference type="Proteomes" id="UP000326570"/>
    </source>
</evidence>
<dbReference type="InterPro" id="IPR024884">
    <property type="entry name" value="NAPE-PLD"/>
</dbReference>
<dbReference type="SUPFAM" id="SSF56281">
    <property type="entry name" value="Metallo-hydrolase/oxidoreductase"/>
    <property type="match status" value="1"/>
</dbReference>
<feature type="domain" description="Metallo-beta-lactamase" evidence="1">
    <location>
        <begin position="113"/>
        <end position="310"/>
    </location>
</feature>
<organism evidence="2 3">
    <name type="scientific">Adhaeribacter soli</name>
    <dbReference type="NCBI Taxonomy" id="2607655"/>
    <lineage>
        <taxon>Bacteria</taxon>
        <taxon>Pseudomonadati</taxon>
        <taxon>Bacteroidota</taxon>
        <taxon>Cytophagia</taxon>
        <taxon>Cytophagales</taxon>
        <taxon>Hymenobacteraceae</taxon>
        <taxon>Adhaeribacter</taxon>
    </lineage>
</organism>
<dbReference type="Gene3D" id="3.60.15.10">
    <property type="entry name" value="Ribonuclease Z/Hydroxyacylglutathione hydrolase-like"/>
    <property type="match status" value="1"/>
</dbReference>
<keyword evidence="2" id="KW-0378">Hydrolase</keyword>
<gene>
    <name evidence="2" type="ORF">F0P94_00810</name>
</gene>
<dbReference type="GO" id="GO:0008270">
    <property type="term" value="F:zinc ion binding"/>
    <property type="evidence" value="ECO:0007669"/>
    <property type="project" value="InterPro"/>
</dbReference>
<keyword evidence="3" id="KW-1185">Reference proteome</keyword>
<comment type="caution">
    <text evidence="2">The sequence shown here is derived from an EMBL/GenBank/DDBJ whole genome shotgun (WGS) entry which is preliminary data.</text>
</comment>
<dbReference type="PANTHER" id="PTHR15032:SF4">
    <property type="entry name" value="N-ACYL-PHOSPHATIDYLETHANOLAMINE-HYDROLYZING PHOSPHOLIPASE D"/>
    <property type="match status" value="1"/>
</dbReference>
<reference evidence="2 3" key="1">
    <citation type="submission" date="2019-09" db="EMBL/GenBank/DDBJ databases">
        <title>Genome sequence of Adhaeribacter sp. M2.</title>
        <authorList>
            <person name="Srinivasan S."/>
        </authorList>
    </citation>
    <scope>NUCLEOTIDE SEQUENCE [LARGE SCALE GENOMIC DNA]</scope>
    <source>
        <strain evidence="2 3">M2</strain>
    </source>
</reference>
<evidence type="ECO:0000259" key="1">
    <source>
        <dbReference type="Pfam" id="PF12706"/>
    </source>
</evidence>
<protein>
    <submittedName>
        <fullName evidence="2">MBL fold metallo-hydrolase</fullName>
    </submittedName>
</protein>
<dbReference type="Pfam" id="PF12706">
    <property type="entry name" value="Lactamase_B_2"/>
    <property type="match status" value="1"/>
</dbReference>
<accession>A0A5N1J4P7</accession>
<dbReference type="InterPro" id="IPR001279">
    <property type="entry name" value="Metallo-B-lactamas"/>
</dbReference>
<dbReference type="Proteomes" id="UP000326570">
    <property type="component" value="Unassembled WGS sequence"/>
</dbReference>
<dbReference type="PANTHER" id="PTHR15032">
    <property type="entry name" value="N-ACYL-PHOSPHATIDYLETHANOLAMINE-HYDROLYZING PHOSPHOLIPASE D"/>
    <property type="match status" value="1"/>
</dbReference>
<dbReference type="PIRSF" id="PIRSF038896">
    <property type="entry name" value="NAPE-PLD"/>
    <property type="match status" value="1"/>
</dbReference>
<dbReference type="AlphaFoldDB" id="A0A5N1J4P7"/>
<name>A0A5N1J4P7_9BACT</name>